<keyword evidence="13" id="KW-1185">Reference proteome</keyword>
<feature type="transmembrane region" description="Helical" evidence="10">
    <location>
        <begin position="287"/>
        <end position="308"/>
    </location>
</feature>
<dbReference type="Pfam" id="PF00001">
    <property type="entry name" value="7tm_1"/>
    <property type="match status" value="1"/>
</dbReference>
<keyword evidence="9" id="KW-0807">Transducer</keyword>
<feature type="transmembrane region" description="Helical" evidence="10">
    <location>
        <begin position="116"/>
        <end position="143"/>
    </location>
</feature>
<dbReference type="PROSITE" id="PS51257">
    <property type="entry name" value="PROKAR_LIPOPROTEIN"/>
    <property type="match status" value="1"/>
</dbReference>
<name>A0A9W9YG22_9CNID</name>
<dbReference type="InterPro" id="IPR000276">
    <property type="entry name" value="GPCR_Rhodpsn"/>
</dbReference>
<evidence type="ECO:0000256" key="5">
    <source>
        <dbReference type="ARBA" id="ARBA00023040"/>
    </source>
</evidence>
<evidence type="ECO:0000256" key="7">
    <source>
        <dbReference type="ARBA" id="ARBA00023170"/>
    </source>
</evidence>
<evidence type="ECO:0000259" key="11">
    <source>
        <dbReference type="PROSITE" id="PS50262"/>
    </source>
</evidence>
<evidence type="ECO:0000256" key="9">
    <source>
        <dbReference type="ARBA" id="ARBA00023224"/>
    </source>
</evidence>
<dbReference type="PANTHER" id="PTHR24246">
    <property type="entry name" value="OLFACTORY RECEPTOR AND ADENOSINE RECEPTOR"/>
    <property type="match status" value="1"/>
</dbReference>
<keyword evidence="7 12" id="KW-0675">Receptor</keyword>
<dbReference type="CDD" id="cd00637">
    <property type="entry name" value="7tm_classA_rhodopsin-like"/>
    <property type="match status" value="1"/>
</dbReference>
<dbReference type="OrthoDB" id="5987098at2759"/>
<accession>A0A9W9YG22</accession>
<dbReference type="PANTHER" id="PTHR24246:SF27">
    <property type="entry name" value="ADENOSINE RECEPTOR, ISOFORM A"/>
    <property type="match status" value="1"/>
</dbReference>
<dbReference type="EMBL" id="MU827781">
    <property type="protein sequence ID" value="KAJ7337167.1"/>
    <property type="molecule type" value="Genomic_DNA"/>
</dbReference>
<keyword evidence="2" id="KW-1003">Cell membrane</keyword>
<feature type="transmembrane region" description="Helical" evidence="10">
    <location>
        <begin position="149"/>
        <end position="174"/>
    </location>
</feature>
<evidence type="ECO:0000256" key="8">
    <source>
        <dbReference type="ARBA" id="ARBA00023180"/>
    </source>
</evidence>
<dbReference type="PRINTS" id="PR00237">
    <property type="entry name" value="GPCRRHODOPSN"/>
</dbReference>
<gene>
    <name evidence="12" type="primary">DRD1</name>
    <name evidence="12" type="ORF">OS493_010021</name>
</gene>
<keyword evidence="5" id="KW-0297">G-protein coupled receptor</keyword>
<organism evidence="12 13">
    <name type="scientific">Desmophyllum pertusum</name>
    <dbReference type="NCBI Taxonomy" id="174260"/>
    <lineage>
        <taxon>Eukaryota</taxon>
        <taxon>Metazoa</taxon>
        <taxon>Cnidaria</taxon>
        <taxon>Anthozoa</taxon>
        <taxon>Hexacorallia</taxon>
        <taxon>Scleractinia</taxon>
        <taxon>Caryophylliina</taxon>
        <taxon>Caryophylliidae</taxon>
        <taxon>Desmophyllum</taxon>
    </lineage>
</organism>
<evidence type="ECO:0000256" key="10">
    <source>
        <dbReference type="SAM" id="Phobius"/>
    </source>
</evidence>
<protein>
    <submittedName>
        <fullName evidence="12">7 transmembrane receptor (Rhodopsin)</fullName>
    </submittedName>
</protein>
<dbReference type="InterPro" id="IPR017452">
    <property type="entry name" value="GPCR_Rhodpsn_7TM"/>
</dbReference>
<feature type="transmembrane region" description="Helical" evidence="10">
    <location>
        <begin position="222"/>
        <end position="247"/>
    </location>
</feature>
<dbReference type="AlphaFoldDB" id="A0A9W9YG22"/>
<dbReference type="PROSITE" id="PS50262">
    <property type="entry name" value="G_PROTEIN_RECEP_F1_2"/>
    <property type="match status" value="1"/>
</dbReference>
<sequence>MISKREPLLETSTDRWNECVTTVSGVLSCSGDRVIAQIGMQLAEDNSTAAGTVLLDHRGIAGCKIYHPKMDFEAQVPSSQTAAVLLTLSVLTVVLNSLVIITICKDPFKELKGAANCLILNLAVCDLLVGIPAEFLFGLLHWFPHHYNTFIAVAHTAMCFTCYASALTILGLAVERLIVISSPLRSTDYLTSTYLSLGILTIWIFAGLLAFLPILGWDSESYRFFIADAFGLPIIILIFCCYTRIYFLVRKGLYRDFTTEERRTEQLSLLTESPQNIEKRKRRERSVAFSVFILVGLFAVCWIPSIVLENINEFCGNCVRDKLHYVLQASISLHPLANPIAYSLRTAKFRRALWRICTYSAKSESPRQEVV</sequence>
<evidence type="ECO:0000313" key="13">
    <source>
        <dbReference type="Proteomes" id="UP001163046"/>
    </source>
</evidence>
<dbReference type="GO" id="GO:0004930">
    <property type="term" value="F:G protein-coupled receptor activity"/>
    <property type="evidence" value="ECO:0007669"/>
    <property type="project" value="UniProtKB-KW"/>
</dbReference>
<proteinExistence type="predicted"/>
<evidence type="ECO:0000256" key="4">
    <source>
        <dbReference type="ARBA" id="ARBA00022989"/>
    </source>
</evidence>
<keyword evidence="6 10" id="KW-0472">Membrane</keyword>
<evidence type="ECO:0000256" key="3">
    <source>
        <dbReference type="ARBA" id="ARBA00022692"/>
    </source>
</evidence>
<comment type="subcellular location">
    <subcellularLocation>
        <location evidence="1">Cell membrane</location>
        <topology evidence="1">Multi-pass membrane protein</topology>
    </subcellularLocation>
</comment>
<reference evidence="12" key="1">
    <citation type="submission" date="2023-01" db="EMBL/GenBank/DDBJ databases">
        <title>Genome assembly of the deep-sea coral Lophelia pertusa.</title>
        <authorList>
            <person name="Herrera S."/>
            <person name="Cordes E."/>
        </authorList>
    </citation>
    <scope>NUCLEOTIDE SEQUENCE</scope>
    <source>
        <strain evidence="12">USNM1676648</strain>
        <tissue evidence="12">Polyp</tissue>
    </source>
</reference>
<comment type="caution">
    <text evidence="12">The sequence shown here is derived from an EMBL/GenBank/DDBJ whole genome shotgun (WGS) entry which is preliminary data.</text>
</comment>
<keyword evidence="3 10" id="KW-0812">Transmembrane</keyword>
<keyword evidence="4 10" id="KW-1133">Transmembrane helix</keyword>
<evidence type="ECO:0000256" key="2">
    <source>
        <dbReference type="ARBA" id="ARBA00022475"/>
    </source>
</evidence>
<feature type="transmembrane region" description="Helical" evidence="10">
    <location>
        <begin position="82"/>
        <end position="104"/>
    </location>
</feature>
<evidence type="ECO:0000313" key="12">
    <source>
        <dbReference type="EMBL" id="KAJ7337167.1"/>
    </source>
</evidence>
<keyword evidence="8" id="KW-0325">Glycoprotein</keyword>
<evidence type="ECO:0000256" key="1">
    <source>
        <dbReference type="ARBA" id="ARBA00004651"/>
    </source>
</evidence>
<dbReference type="Gene3D" id="1.20.1070.10">
    <property type="entry name" value="Rhodopsin 7-helix transmembrane proteins"/>
    <property type="match status" value="1"/>
</dbReference>
<dbReference type="GO" id="GO:0005886">
    <property type="term" value="C:plasma membrane"/>
    <property type="evidence" value="ECO:0007669"/>
    <property type="project" value="UniProtKB-SubCell"/>
</dbReference>
<dbReference type="Proteomes" id="UP001163046">
    <property type="component" value="Unassembled WGS sequence"/>
</dbReference>
<dbReference type="SUPFAM" id="SSF81321">
    <property type="entry name" value="Family A G protein-coupled receptor-like"/>
    <property type="match status" value="1"/>
</dbReference>
<feature type="domain" description="G-protein coupled receptors family 1 profile" evidence="11">
    <location>
        <begin position="95"/>
        <end position="342"/>
    </location>
</feature>
<feature type="transmembrane region" description="Helical" evidence="10">
    <location>
        <begin position="194"/>
        <end position="216"/>
    </location>
</feature>
<evidence type="ECO:0000256" key="6">
    <source>
        <dbReference type="ARBA" id="ARBA00023136"/>
    </source>
</evidence>